<dbReference type="Gene3D" id="3.90.190.10">
    <property type="entry name" value="Protein tyrosine phosphatase superfamily"/>
    <property type="match status" value="1"/>
</dbReference>
<dbReference type="PROSITE" id="PS50056">
    <property type="entry name" value="TYR_PHOSPHATASE_2"/>
    <property type="match status" value="1"/>
</dbReference>
<feature type="domain" description="Tyrosine specific protein phosphatases" evidence="6">
    <location>
        <begin position="73"/>
        <end position="128"/>
    </location>
</feature>
<keyword evidence="4" id="KW-0904">Protein phosphatase</keyword>
<dbReference type="GO" id="GO:0005737">
    <property type="term" value="C:cytoplasm"/>
    <property type="evidence" value="ECO:0007669"/>
    <property type="project" value="TreeGrafter"/>
</dbReference>
<dbReference type="InterPro" id="IPR003595">
    <property type="entry name" value="Tyr_Pase_cat"/>
</dbReference>
<protein>
    <recommendedName>
        <fullName evidence="2">protein-tyrosine-phosphatase</fullName>
        <ecNumber evidence="2">3.1.3.48</ecNumber>
    </recommendedName>
</protein>
<dbReference type="PROSITE" id="PS00383">
    <property type="entry name" value="TYR_PHOSPHATASE_1"/>
    <property type="match status" value="1"/>
</dbReference>
<dbReference type="Proteomes" id="UP001146793">
    <property type="component" value="Unassembled WGS sequence"/>
</dbReference>
<evidence type="ECO:0000256" key="3">
    <source>
        <dbReference type="ARBA" id="ARBA00022801"/>
    </source>
</evidence>
<dbReference type="PANTHER" id="PTHR10159:SF530">
    <property type="entry name" value="DUAL SPECIFICITY PROTEIN PHOSPHATASE DDB_G0271350-RELATED"/>
    <property type="match status" value="1"/>
</dbReference>
<dbReference type="InterPro" id="IPR016130">
    <property type="entry name" value="Tyr_Pase_AS"/>
</dbReference>
<dbReference type="PROSITE" id="PS50054">
    <property type="entry name" value="TYR_PHOSPHATASE_DUAL"/>
    <property type="match status" value="1"/>
</dbReference>
<dbReference type="EMBL" id="JANTQA010000023">
    <property type="protein sequence ID" value="KAJ3443891.1"/>
    <property type="molecule type" value="Genomic_DNA"/>
</dbReference>
<dbReference type="InterPro" id="IPR020422">
    <property type="entry name" value="TYR_PHOSPHATASE_DUAL_dom"/>
</dbReference>
<dbReference type="FunFam" id="3.90.190.10:FF:000157">
    <property type="entry name" value="Protein-tyrosine phosphatase"/>
    <property type="match status" value="1"/>
</dbReference>
<keyword evidence="3" id="KW-0378">Hydrolase</keyword>
<dbReference type="SUPFAM" id="SSF52799">
    <property type="entry name" value="(Phosphotyrosine protein) phosphatases II"/>
    <property type="match status" value="1"/>
</dbReference>
<dbReference type="GO" id="GO:0004725">
    <property type="term" value="F:protein tyrosine phosphatase activity"/>
    <property type="evidence" value="ECO:0007669"/>
    <property type="project" value="UniProtKB-EC"/>
</dbReference>
<accession>A0AAV7ZSQ6</accession>
<dbReference type="GO" id="GO:0043409">
    <property type="term" value="P:negative regulation of MAPK cascade"/>
    <property type="evidence" value="ECO:0007669"/>
    <property type="project" value="TreeGrafter"/>
</dbReference>
<evidence type="ECO:0000256" key="4">
    <source>
        <dbReference type="ARBA" id="ARBA00022912"/>
    </source>
</evidence>
<gene>
    <name evidence="7" type="ORF">M0812_09737</name>
</gene>
<dbReference type="AlphaFoldDB" id="A0AAV7ZSQ6"/>
<dbReference type="SMART" id="SM00195">
    <property type="entry name" value="DSPc"/>
    <property type="match status" value="1"/>
</dbReference>
<comment type="similarity">
    <text evidence="1">Belongs to the protein-tyrosine phosphatase family. Non-receptor class dual specificity subfamily.</text>
</comment>
<dbReference type="PANTHER" id="PTHR10159">
    <property type="entry name" value="DUAL SPECIFICITY PROTEIN PHOSPHATASE"/>
    <property type="match status" value="1"/>
</dbReference>
<feature type="domain" description="Tyrosine-protein phosphatase" evidence="5">
    <location>
        <begin position="5"/>
        <end position="149"/>
    </location>
</feature>
<sequence>MLLNKVSKILDNLYLTNMKGAQNIDEIKKKGIKHILNISFKPNYLKDNETLSLSYTNLRVEDLYYSNLIESFEEFYELIEKTRNENNGILVHCQAGCSRSATVVLAYLMKKNNLTKQEALDYVRSIRPLVGPNHSFFQQLEMWFQMDYMLDTKGNDTNSQQFLFLIQIDQINKQLKEIKEEYEKKTEKDPNVIFGSLSKIVQICTNPILGLISEYQKDKLITLFDNQDPRVLEAMNNFEKSFIEIGLFKNSNLYRENDFIKNTIPNFLKLIEN</sequence>
<evidence type="ECO:0000259" key="6">
    <source>
        <dbReference type="PROSITE" id="PS50056"/>
    </source>
</evidence>
<evidence type="ECO:0000256" key="1">
    <source>
        <dbReference type="ARBA" id="ARBA00008601"/>
    </source>
</evidence>
<dbReference type="InterPro" id="IPR000340">
    <property type="entry name" value="Dual-sp_phosphatase_cat-dom"/>
</dbReference>
<dbReference type="CDD" id="cd14498">
    <property type="entry name" value="DSP"/>
    <property type="match status" value="1"/>
</dbReference>
<comment type="caution">
    <text evidence="7">The sequence shown here is derived from an EMBL/GenBank/DDBJ whole genome shotgun (WGS) entry which is preliminary data.</text>
</comment>
<proteinExistence type="inferred from homology"/>
<organism evidence="7 8">
    <name type="scientific">Anaeramoeba flamelloides</name>
    <dbReference type="NCBI Taxonomy" id="1746091"/>
    <lineage>
        <taxon>Eukaryota</taxon>
        <taxon>Metamonada</taxon>
        <taxon>Anaeramoebidae</taxon>
        <taxon>Anaeramoeba</taxon>
    </lineage>
</organism>
<dbReference type="InterPro" id="IPR029021">
    <property type="entry name" value="Prot-tyrosine_phosphatase-like"/>
</dbReference>
<evidence type="ECO:0000259" key="5">
    <source>
        <dbReference type="PROSITE" id="PS50054"/>
    </source>
</evidence>
<dbReference type="EC" id="3.1.3.48" evidence="2"/>
<evidence type="ECO:0000256" key="2">
    <source>
        <dbReference type="ARBA" id="ARBA00013064"/>
    </source>
</evidence>
<evidence type="ECO:0000313" key="8">
    <source>
        <dbReference type="Proteomes" id="UP001146793"/>
    </source>
</evidence>
<name>A0AAV7ZSQ6_9EUKA</name>
<dbReference type="Pfam" id="PF00782">
    <property type="entry name" value="DSPc"/>
    <property type="match status" value="1"/>
</dbReference>
<evidence type="ECO:0000313" key="7">
    <source>
        <dbReference type="EMBL" id="KAJ3443891.1"/>
    </source>
</evidence>
<dbReference type="SMART" id="SM00404">
    <property type="entry name" value="PTPc_motif"/>
    <property type="match status" value="1"/>
</dbReference>
<reference evidence="7" key="1">
    <citation type="submission" date="2022-08" db="EMBL/GenBank/DDBJ databases">
        <title>Novel sulphate-reducing endosymbionts in the free-living metamonad Anaeramoeba.</title>
        <authorList>
            <person name="Jerlstrom-Hultqvist J."/>
            <person name="Cepicka I."/>
            <person name="Gallot-Lavallee L."/>
            <person name="Salas-Leiva D."/>
            <person name="Curtis B.A."/>
            <person name="Zahonova K."/>
            <person name="Pipaliya S."/>
            <person name="Dacks J."/>
            <person name="Roger A.J."/>
        </authorList>
    </citation>
    <scope>NUCLEOTIDE SEQUENCE</scope>
    <source>
        <strain evidence="7">Busselton2</strain>
    </source>
</reference>
<dbReference type="InterPro" id="IPR000387">
    <property type="entry name" value="Tyr_Pase_dom"/>
</dbReference>